<protein>
    <submittedName>
        <fullName evidence="10">Glycosyltransferase family 39 protein</fullName>
    </submittedName>
</protein>
<evidence type="ECO:0000256" key="3">
    <source>
        <dbReference type="ARBA" id="ARBA00022676"/>
    </source>
</evidence>
<feature type="transmembrane region" description="Helical" evidence="8">
    <location>
        <begin position="296"/>
        <end position="318"/>
    </location>
</feature>
<evidence type="ECO:0000256" key="1">
    <source>
        <dbReference type="ARBA" id="ARBA00004651"/>
    </source>
</evidence>
<evidence type="ECO:0000256" key="6">
    <source>
        <dbReference type="ARBA" id="ARBA00022989"/>
    </source>
</evidence>
<comment type="caution">
    <text evidence="10">The sequence shown here is derived from an EMBL/GenBank/DDBJ whole genome shotgun (WGS) entry which is preliminary data.</text>
</comment>
<dbReference type="PANTHER" id="PTHR33908:SF11">
    <property type="entry name" value="MEMBRANE PROTEIN"/>
    <property type="match status" value="1"/>
</dbReference>
<keyword evidence="7 8" id="KW-0472">Membrane</keyword>
<organism evidence="10 11">
    <name type="scientific">Nostoc linckia FACHB-391</name>
    <dbReference type="NCBI Taxonomy" id="2692906"/>
    <lineage>
        <taxon>Bacteria</taxon>
        <taxon>Bacillati</taxon>
        <taxon>Cyanobacteriota</taxon>
        <taxon>Cyanophyceae</taxon>
        <taxon>Nostocales</taxon>
        <taxon>Nostocaceae</taxon>
        <taxon>Nostoc</taxon>
    </lineage>
</organism>
<feature type="transmembrane region" description="Helical" evidence="8">
    <location>
        <begin position="100"/>
        <end position="122"/>
    </location>
</feature>
<feature type="transmembrane region" description="Helical" evidence="8">
    <location>
        <begin position="391"/>
        <end position="412"/>
    </location>
</feature>
<feature type="transmembrane region" description="Helical" evidence="8">
    <location>
        <begin position="153"/>
        <end position="172"/>
    </location>
</feature>
<dbReference type="Pfam" id="PF13231">
    <property type="entry name" value="PMT_2"/>
    <property type="match status" value="1"/>
</dbReference>
<gene>
    <name evidence="10" type="ORF">H6G95_20365</name>
</gene>
<keyword evidence="5 8" id="KW-0812">Transmembrane</keyword>
<dbReference type="PANTHER" id="PTHR33908">
    <property type="entry name" value="MANNOSYLTRANSFERASE YKCB-RELATED"/>
    <property type="match status" value="1"/>
</dbReference>
<feature type="transmembrane region" description="Helical" evidence="8">
    <location>
        <begin position="259"/>
        <end position="276"/>
    </location>
</feature>
<reference evidence="10 11" key="1">
    <citation type="journal article" date="2020" name="ISME J.">
        <title>Comparative genomics reveals insights into cyanobacterial evolution and habitat adaptation.</title>
        <authorList>
            <person name="Chen M.Y."/>
            <person name="Teng W.K."/>
            <person name="Zhao L."/>
            <person name="Hu C.X."/>
            <person name="Zhou Y.K."/>
            <person name="Han B.P."/>
            <person name="Song L.R."/>
            <person name="Shu W.S."/>
        </authorList>
    </citation>
    <scope>NUCLEOTIDE SEQUENCE [LARGE SCALE GENOMIC DNA]</scope>
    <source>
        <strain evidence="10 11">FACHB-391</strain>
    </source>
</reference>
<sequence>MIDVVSLRRNKIRIKMLKQRVSRYYLSVLIVIILGVFLRFFLLGKQSLWYDEGLTLTLSDASTLQESIANVRAIGNSDRFQPLYFIVLFLWRQIFGESEFALRSLSTLLGIGSTIVIFFTALRIYGKKHALWSLLILTFSSFCIYYSQEARIYALAMFIASLQLYFFSKVLVKNEGSLGISILLFSIFTAIGIFTNINFCFSTTALCLSHIVIYRNLRQWLQWWLPAGFLSLPPVLYYLSLPGATDPESISVSRLGFPIIQNIIFVLHGILVGTTYGPSMEQLRGDDKVQVVLRYWPHILLLVIVGSVIFLALIKILLRHKKNNREQHPDYFFASVFVMTFLLGLLLAIVTKFNWVPRHSYYLWFPLAMLIPSALNQRPSISSKRYGVSQFAQIAVISLIVLNIYSLCNYYFNDDYQKDDYRSTIQYIIKNRSSSTKSVVLFGNLRLFKYYGDPLTLDAHNLGNQLRKGITDENFAEKIEKLTNSADTVLIVVNREHLFPKGLIEKEMSDLYNLDSQVNFTYFKIYRFPKKKN</sequence>
<dbReference type="EMBL" id="JACJTE010000023">
    <property type="protein sequence ID" value="MBD2562930.1"/>
    <property type="molecule type" value="Genomic_DNA"/>
</dbReference>
<keyword evidence="6 8" id="KW-1133">Transmembrane helix</keyword>
<evidence type="ECO:0000256" key="8">
    <source>
        <dbReference type="SAM" id="Phobius"/>
    </source>
</evidence>
<dbReference type="Proteomes" id="UP000604661">
    <property type="component" value="Unassembled WGS sequence"/>
</dbReference>
<evidence type="ECO:0000256" key="5">
    <source>
        <dbReference type="ARBA" id="ARBA00022692"/>
    </source>
</evidence>
<accession>A0ABR8F243</accession>
<evidence type="ECO:0000256" key="2">
    <source>
        <dbReference type="ARBA" id="ARBA00022475"/>
    </source>
</evidence>
<feature type="domain" description="Glycosyltransferase RgtA/B/C/D-like" evidence="9">
    <location>
        <begin position="82"/>
        <end position="210"/>
    </location>
</feature>
<keyword evidence="11" id="KW-1185">Reference proteome</keyword>
<feature type="transmembrane region" description="Helical" evidence="8">
    <location>
        <begin position="21"/>
        <end position="42"/>
    </location>
</feature>
<evidence type="ECO:0000259" key="9">
    <source>
        <dbReference type="Pfam" id="PF13231"/>
    </source>
</evidence>
<evidence type="ECO:0000313" key="11">
    <source>
        <dbReference type="Proteomes" id="UP000604661"/>
    </source>
</evidence>
<dbReference type="RefSeq" id="WP_190895733.1">
    <property type="nucleotide sequence ID" value="NZ_JACJTE010000023.1"/>
</dbReference>
<feature type="transmembrane region" description="Helical" evidence="8">
    <location>
        <begin position="220"/>
        <end position="239"/>
    </location>
</feature>
<comment type="subcellular location">
    <subcellularLocation>
        <location evidence="1">Cell membrane</location>
        <topology evidence="1">Multi-pass membrane protein</topology>
    </subcellularLocation>
</comment>
<keyword evidence="3" id="KW-0328">Glycosyltransferase</keyword>
<feature type="transmembrane region" description="Helical" evidence="8">
    <location>
        <begin position="129"/>
        <end position="147"/>
    </location>
</feature>
<evidence type="ECO:0000256" key="4">
    <source>
        <dbReference type="ARBA" id="ARBA00022679"/>
    </source>
</evidence>
<keyword evidence="2" id="KW-1003">Cell membrane</keyword>
<dbReference type="InterPro" id="IPR038731">
    <property type="entry name" value="RgtA/B/C-like"/>
</dbReference>
<evidence type="ECO:0000256" key="7">
    <source>
        <dbReference type="ARBA" id="ARBA00023136"/>
    </source>
</evidence>
<evidence type="ECO:0000313" key="10">
    <source>
        <dbReference type="EMBL" id="MBD2562930.1"/>
    </source>
</evidence>
<keyword evidence="4" id="KW-0808">Transferase</keyword>
<feature type="transmembrane region" description="Helical" evidence="8">
    <location>
        <begin position="330"/>
        <end position="349"/>
    </location>
</feature>
<feature type="transmembrane region" description="Helical" evidence="8">
    <location>
        <begin position="184"/>
        <end position="214"/>
    </location>
</feature>
<dbReference type="InterPro" id="IPR050297">
    <property type="entry name" value="LipidA_mod_glycosyltrf_83"/>
</dbReference>
<name>A0ABR8F243_NOSLI</name>
<proteinExistence type="predicted"/>